<protein>
    <submittedName>
        <fullName evidence="1">Uncharacterized protein</fullName>
    </submittedName>
</protein>
<dbReference type="InterPro" id="IPR008547">
    <property type="entry name" value="DUF829_TMEM53"/>
</dbReference>
<gene>
    <name evidence="1" type="ORF">BJY01DRAFT_212006</name>
</gene>
<sequence>MFRKEGVLRRYMYSKTDVMVPWEAVLEHAEEGRKVLGVRKGIIEVTEFLGSGHVELLAIDPEGYRRVIEGVL</sequence>
<accession>A0ABR4K810</accession>
<dbReference type="Pfam" id="PF05705">
    <property type="entry name" value="DUF829"/>
    <property type="match status" value="1"/>
</dbReference>
<keyword evidence="2" id="KW-1185">Reference proteome</keyword>
<evidence type="ECO:0000313" key="1">
    <source>
        <dbReference type="EMBL" id="KAL2848437.1"/>
    </source>
</evidence>
<dbReference type="EMBL" id="JBFXLU010000050">
    <property type="protein sequence ID" value="KAL2848437.1"/>
    <property type="molecule type" value="Genomic_DNA"/>
</dbReference>
<proteinExistence type="predicted"/>
<name>A0ABR4K810_9EURO</name>
<dbReference type="Proteomes" id="UP001610446">
    <property type="component" value="Unassembled WGS sequence"/>
</dbReference>
<reference evidence="1 2" key="1">
    <citation type="submission" date="2024-07" db="EMBL/GenBank/DDBJ databases">
        <title>Section-level genome sequencing and comparative genomics of Aspergillus sections Usti and Cavernicolus.</title>
        <authorList>
            <consortium name="Lawrence Berkeley National Laboratory"/>
            <person name="Nybo J.L."/>
            <person name="Vesth T.C."/>
            <person name="Theobald S."/>
            <person name="Frisvad J.C."/>
            <person name="Larsen T.O."/>
            <person name="Kjaerboelling I."/>
            <person name="Rothschild-Mancinelli K."/>
            <person name="Lyhne E.K."/>
            <person name="Kogle M.E."/>
            <person name="Barry K."/>
            <person name="Clum A."/>
            <person name="Na H."/>
            <person name="Ledsgaard L."/>
            <person name="Lin J."/>
            <person name="Lipzen A."/>
            <person name="Kuo A."/>
            <person name="Riley R."/>
            <person name="Mondo S."/>
            <person name="Labutti K."/>
            <person name="Haridas S."/>
            <person name="Pangalinan J."/>
            <person name="Salamov A.A."/>
            <person name="Simmons B.A."/>
            <person name="Magnuson J.K."/>
            <person name="Chen J."/>
            <person name="Drula E."/>
            <person name="Henrissat B."/>
            <person name="Wiebenga A."/>
            <person name="Lubbers R.J."/>
            <person name="Gomes A.C."/>
            <person name="Makela M.R."/>
            <person name="Stajich J."/>
            <person name="Grigoriev I.V."/>
            <person name="Mortensen U.H."/>
            <person name="De Vries R.P."/>
            <person name="Baker S.E."/>
            <person name="Andersen M.R."/>
        </authorList>
    </citation>
    <scope>NUCLEOTIDE SEQUENCE [LARGE SCALE GENOMIC DNA]</scope>
    <source>
        <strain evidence="1 2">CBS 123904</strain>
    </source>
</reference>
<evidence type="ECO:0000313" key="2">
    <source>
        <dbReference type="Proteomes" id="UP001610446"/>
    </source>
</evidence>
<organism evidence="1 2">
    <name type="scientific">Aspergillus pseudoustus</name>
    <dbReference type="NCBI Taxonomy" id="1810923"/>
    <lineage>
        <taxon>Eukaryota</taxon>
        <taxon>Fungi</taxon>
        <taxon>Dikarya</taxon>
        <taxon>Ascomycota</taxon>
        <taxon>Pezizomycotina</taxon>
        <taxon>Eurotiomycetes</taxon>
        <taxon>Eurotiomycetidae</taxon>
        <taxon>Eurotiales</taxon>
        <taxon>Aspergillaceae</taxon>
        <taxon>Aspergillus</taxon>
        <taxon>Aspergillus subgen. Nidulantes</taxon>
    </lineage>
</organism>
<comment type="caution">
    <text evidence="1">The sequence shown here is derived from an EMBL/GenBank/DDBJ whole genome shotgun (WGS) entry which is preliminary data.</text>
</comment>